<evidence type="ECO:0000256" key="1">
    <source>
        <dbReference type="SAM" id="Coils"/>
    </source>
</evidence>
<proteinExistence type="predicted"/>
<keyword evidence="1" id="KW-0175">Coiled coil</keyword>
<reference evidence="2" key="1">
    <citation type="submission" date="2015-12" db="EMBL/GenBank/DDBJ databases">
        <title>De novo transcriptome assembly of four potential Pierce s Disease insect vectors from Arizona vineyards.</title>
        <authorList>
            <person name="Tassone E.E."/>
        </authorList>
    </citation>
    <scope>NUCLEOTIDE SEQUENCE</scope>
</reference>
<evidence type="ECO:0000313" key="2">
    <source>
        <dbReference type="EMBL" id="JAS28803.1"/>
    </source>
</evidence>
<organism evidence="2">
    <name type="scientific">Clastoptera arizonana</name>
    <name type="common">Arizona spittle bug</name>
    <dbReference type="NCBI Taxonomy" id="38151"/>
    <lineage>
        <taxon>Eukaryota</taxon>
        <taxon>Metazoa</taxon>
        <taxon>Ecdysozoa</taxon>
        <taxon>Arthropoda</taxon>
        <taxon>Hexapoda</taxon>
        <taxon>Insecta</taxon>
        <taxon>Pterygota</taxon>
        <taxon>Neoptera</taxon>
        <taxon>Paraneoptera</taxon>
        <taxon>Hemiptera</taxon>
        <taxon>Auchenorrhyncha</taxon>
        <taxon>Cercopoidea</taxon>
        <taxon>Clastopteridae</taxon>
        <taxon>Clastoptera</taxon>
    </lineage>
</organism>
<feature type="coiled-coil region" evidence="1">
    <location>
        <begin position="1"/>
        <end position="43"/>
    </location>
</feature>
<feature type="coiled-coil region" evidence="1">
    <location>
        <begin position="164"/>
        <end position="234"/>
    </location>
</feature>
<name>A0A1B6DT09_9HEMI</name>
<protein>
    <submittedName>
        <fullName evidence="2">Uncharacterized protein</fullName>
    </submittedName>
</protein>
<dbReference type="AlphaFoldDB" id="A0A1B6DT09"/>
<feature type="coiled-coil region" evidence="1">
    <location>
        <begin position="93"/>
        <end position="138"/>
    </location>
</feature>
<dbReference type="EMBL" id="GEDC01008495">
    <property type="protein sequence ID" value="JAS28803.1"/>
    <property type="molecule type" value="Transcribed_RNA"/>
</dbReference>
<accession>A0A1B6DT09</accession>
<gene>
    <name evidence="2" type="ORF">g.23890</name>
</gene>
<sequence length="238" mass="28213">IKHHQEETNNLNLKSEEEMEKLRENFNQLLEAIQNRIVKEEEEQKIKHCNELLLVEEKTKELAEKFFSEKFHQMEVQFNKQLQAANQTDFGVVERLKEELADKGKEIIILKEAFSNCYKEYEKKIATLNKGIEEDREKMSEVINHWAQEVKSMKSQINERDNTITSLSTKLKDVRAKAKAYRNQLTGSRKNLITAQAKMEAILTEKEKEVDIKIEEIERQYEIKEKELRNKLNRRACS</sequence>
<feature type="non-terminal residue" evidence="2">
    <location>
        <position position="1"/>
    </location>
</feature>